<organism evidence="1 2">
    <name type="scientific">Burkholderia thailandensis</name>
    <dbReference type="NCBI Taxonomy" id="57975"/>
    <lineage>
        <taxon>Bacteria</taxon>
        <taxon>Pseudomonadati</taxon>
        <taxon>Pseudomonadota</taxon>
        <taxon>Betaproteobacteria</taxon>
        <taxon>Burkholderiales</taxon>
        <taxon>Burkholderiaceae</taxon>
        <taxon>Burkholderia</taxon>
        <taxon>pseudomallei group</taxon>
    </lineage>
</organism>
<sequence length="39" mass="4299">MLAAGFFVLCCAHASFRSFQARLDSRNPLNGQAVSRKVE</sequence>
<evidence type="ECO:0000313" key="1">
    <source>
        <dbReference type="EMBL" id="MDW9257542.1"/>
    </source>
</evidence>
<dbReference type="EMBL" id="QXCT01000002">
    <property type="protein sequence ID" value="MDW9257542.1"/>
    <property type="molecule type" value="Genomic_DNA"/>
</dbReference>
<reference evidence="1" key="1">
    <citation type="submission" date="2018-08" db="EMBL/GenBank/DDBJ databases">
        <title>Identification of Burkholderia cepacia strains that express a Burkholderia pseudomallei-like capsular polysaccharide.</title>
        <authorList>
            <person name="Burtnick M.N."/>
            <person name="Vongsouvath M."/>
            <person name="Newton P."/>
            <person name="Wuthiekanun V."/>
            <person name="Limmathurotsakul D."/>
            <person name="Brett P.J."/>
            <person name="Chantratita N."/>
            <person name="Dance D.A."/>
        </authorList>
    </citation>
    <scope>NUCLEOTIDE SEQUENCE</scope>
    <source>
        <strain evidence="1">SBXCC001</strain>
    </source>
</reference>
<dbReference type="Proteomes" id="UP001272137">
    <property type="component" value="Unassembled WGS sequence"/>
</dbReference>
<comment type="caution">
    <text evidence="1">The sequence shown here is derived from an EMBL/GenBank/DDBJ whole genome shotgun (WGS) entry which is preliminary data.</text>
</comment>
<name>A0AAW9D6X7_BURTH</name>
<gene>
    <name evidence="1" type="ORF">C7S16_0429</name>
</gene>
<evidence type="ECO:0008006" key="3">
    <source>
        <dbReference type="Google" id="ProtNLM"/>
    </source>
</evidence>
<accession>A0AAW9D6X7</accession>
<proteinExistence type="predicted"/>
<dbReference type="AlphaFoldDB" id="A0AAW9D6X7"/>
<evidence type="ECO:0000313" key="2">
    <source>
        <dbReference type="Proteomes" id="UP001272137"/>
    </source>
</evidence>
<protein>
    <recommendedName>
        <fullName evidence="3">Lipoprotein</fullName>
    </recommendedName>
</protein>